<evidence type="ECO:0000256" key="1">
    <source>
        <dbReference type="SAM" id="MobiDB-lite"/>
    </source>
</evidence>
<sequence length="240" mass="24675">MSPATAASTTPAHGSHVQDHGPRDRQSASEARPGSLGTRQALTPDSSAPILPDTVTGAGEIGIGLTLAFTALTASNPPTAAIVVALGLATTVGMCHNYRTRREMTRSAIRTAVVLGAGLAGVVAVVATLSMDLPVGTAPLISPVVLAVVAFGTRWLAERSPALTPWHLICWLLMVAGCLTSLLVPPSGALLVCGVVSGAALLVMGVVDNRRLSRAIGATPKGPKPPPNPVWEWVRDKVKR</sequence>
<gene>
    <name evidence="3" type="ORF">NCTC13652_02832</name>
</gene>
<keyword evidence="2" id="KW-1133">Transmembrane helix</keyword>
<feature type="transmembrane region" description="Helical" evidence="2">
    <location>
        <begin position="189"/>
        <end position="207"/>
    </location>
</feature>
<keyword evidence="2" id="KW-0812">Transmembrane</keyword>
<feature type="compositionally biased region" description="Polar residues" evidence="1">
    <location>
        <begin position="37"/>
        <end position="46"/>
    </location>
</feature>
<dbReference type="Proteomes" id="UP000277858">
    <property type="component" value="Chromosome"/>
</dbReference>
<keyword evidence="4" id="KW-1185">Reference proteome</keyword>
<feature type="transmembrane region" description="Helical" evidence="2">
    <location>
        <begin position="137"/>
        <end position="157"/>
    </location>
</feature>
<organism evidence="3 4">
    <name type="scientific">Acidipropionibacterium jensenii</name>
    <dbReference type="NCBI Taxonomy" id="1749"/>
    <lineage>
        <taxon>Bacteria</taxon>
        <taxon>Bacillati</taxon>
        <taxon>Actinomycetota</taxon>
        <taxon>Actinomycetes</taxon>
        <taxon>Propionibacteriales</taxon>
        <taxon>Propionibacteriaceae</taxon>
        <taxon>Acidipropionibacterium</taxon>
    </lineage>
</organism>
<evidence type="ECO:0000313" key="3">
    <source>
        <dbReference type="EMBL" id="VEI04600.1"/>
    </source>
</evidence>
<dbReference type="AlphaFoldDB" id="A0A448P350"/>
<feature type="compositionally biased region" description="Basic and acidic residues" evidence="1">
    <location>
        <begin position="16"/>
        <end position="27"/>
    </location>
</feature>
<feature type="compositionally biased region" description="Low complexity" evidence="1">
    <location>
        <begin position="1"/>
        <end position="12"/>
    </location>
</feature>
<accession>A0A448P350</accession>
<keyword evidence="2" id="KW-0472">Membrane</keyword>
<feature type="transmembrane region" description="Helical" evidence="2">
    <location>
        <begin position="164"/>
        <end position="183"/>
    </location>
</feature>
<feature type="region of interest" description="Disordered" evidence="1">
    <location>
        <begin position="1"/>
        <end position="50"/>
    </location>
</feature>
<protein>
    <submittedName>
        <fullName evidence="3">Uncharacterized protein</fullName>
    </submittedName>
</protein>
<evidence type="ECO:0000313" key="4">
    <source>
        <dbReference type="Proteomes" id="UP000277858"/>
    </source>
</evidence>
<feature type="transmembrane region" description="Helical" evidence="2">
    <location>
        <begin position="108"/>
        <end position="131"/>
    </location>
</feature>
<evidence type="ECO:0000256" key="2">
    <source>
        <dbReference type="SAM" id="Phobius"/>
    </source>
</evidence>
<reference evidence="3 4" key="1">
    <citation type="submission" date="2018-12" db="EMBL/GenBank/DDBJ databases">
        <authorList>
            <consortium name="Pathogen Informatics"/>
        </authorList>
    </citation>
    <scope>NUCLEOTIDE SEQUENCE [LARGE SCALE GENOMIC DNA]</scope>
    <source>
        <strain evidence="3 4">NCTC13652</strain>
    </source>
</reference>
<dbReference type="EMBL" id="LR134473">
    <property type="protein sequence ID" value="VEI04600.1"/>
    <property type="molecule type" value="Genomic_DNA"/>
</dbReference>
<name>A0A448P350_9ACTN</name>
<proteinExistence type="predicted"/>